<feature type="transmembrane region" description="Helical" evidence="1">
    <location>
        <begin position="20"/>
        <end position="41"/>
    </location>
</feature>
<dbReference type="KEGG" id="sphu:SPPYR_0027"/>
<evidence type="ECO:0000256" key="1">
    <source>
        <dbReference type="SAM" id="Phobius"/>
    </source>
</evidence>
<organism evidence="2">
    <name type="scientific">uncultured Sphingopyxis sp</name>
    <dbReference type="NCBI Taxonomy" id="310581"/>
    <lineage>
        <taxon>Bacteria</taxon>
        <taxon>Pseudomonadati</taxon>
        <taxon>Pseudomonadota</taxon>
        <taxon>Alphaproteobacteria</taxon>
        <taxon>Sphingomonadales</taxon>
        <taxon>Sphingomonadaceae</taxon>
        <taxon>Sphingopyxis</taxon>
        <taxon>environmental samples</taxon>
    </lineage>
</organism>
<keyword evidence="1" id="KW-0812">Transmembrane</keyword>
<dbReference type="EMBL" id="LT598653">
    <property type="protein sequence ID" value="SBV31147.1"/>
    <property type="molecule type" value="Genomic_DNA"/>
</dbReference>
<accession>A0A1Y5PUF8</accession>
<feature type="transmembrane region" description="Helical" evidence="1">
    <location>
        <begin position="141"/>
        <end position="160"/>
    </location>
</feature>
<keyword evidence="1" id="KW-0472">Membrane</keyword>
<evidence type="ECO:0008006" key="3">
    <source>
        <dbReference type="Google" id="ProtNLM"/>
    </source>
</evidence>
<name>A0A1Y5PUF8_9SPHN</name>
<dbReference type="RefSeq" id="WP_295322343.1">
    <property type="nucleotide sequence ID" value="NZ_LT598653.1"/>
</dbReference>
<evidence type="ECO:0000313" key="2">
    <source>
        <dbReference type="EMBL" id="SBV31147.1"/>
    </source>
</evidence>
<feature type="transmembrane region" description="Helical" evidence="1">
    <location>
        <begin position="103"/>
        <end position="121"/>
    </location>
</feature>
<dbReference type="AlphaFoldDB" id="A0A1Y5PUF8"/>
<keyword evidence="1" id="KW-1133">Transmembrane helix</keyword>
<protein>
    <recommendedName>
        <fullName evidence="3">DUF1440 domain-containing protein</fullName>
    </recommendedName>
</protein>
<sequence length="164" mass="16665">MIEVTHAVAAAGEAAPGRAILIGGLAGGALDLGFAFTAWALRGVGPADILRGIASGLLGPAARTGFAPVPLGLACHFLLSLLFAAAFVLVAARVAPMGRQSPWLAGPLYGVAVYFVMNRVVLPLSNFAVPPGGTALSFADLASHMFLFGLPIALAAHRWARVAP</sequence>
<feature type="transmembrane region" description="Helical" evidence="1">
    <location>
        <begin position="71"/>
        <end position="91"/>
    </location>
</feature>
<reference evidence="2" key="1">
    <citation type="submission" date="2016-03" db="EMBL/GenBank/DDBJ databases">
        <authorList>
            <person name="Ploux O."/>
        </authorList>
    </citation>
    <scope>NUCLEOTIDE SEQUENCE</scope>
    <source>
        <strain evidence="2">UC10</strain>
    </source>
</reference>
<gene>
    <name evidence="2" type="ORF">SPPYR_0027</name>
</gene>
<proteinExistence type="predicted"/>